<dbReference type="SUPFAM" id="SSF103473">
    <property type="entry name" value="MFS general substrate transporter"/>
    <property type="match status" value="1"/>
</dbReference>
<feature type="transmembrane region" description="Helical" evidence="4">
    <location>
        <begin position="368"/>
        <end position="391"/>
    </location>
</feature>
<dbReference type="CDD" id="cd17370">
    <property type="entry name" value="MFS_MJ1317_like"/>
    <property type="match status" value="1"/>
</dbReference>
<dbReference type="InterPro" id="IPR011701">
    <property type="entry name" value="MFS"/>
</dbReference>
<evidence type="ECO:0000313" key="6">
    <source>
        <dbReference type="EMBL" id="SMC28162.1"/>
    </source>
</evidence>
<feature type="transmembrane region" description="Helical" evidence="4">
    <location>
        <begin position="193"/>
        <end position="216"/>
    </location>
</feature>
<gene>
    <name evidence="6" type="ORF">SAMN02746041_03196</name>
</gene>
<feature type="transmembrane region" description="Helical" evidence="4">
    <location>
        <begin position="274"/>
        <end position="295"/>
    </location>
</feature>
<keyword evidence="7" id="KW-1185">Reference proteome</keyword>
<dbReference type="GO" id="GO:0022857">
    <property type="term" value="F:transmembrane transporter activity"/>
    <property type="evidence" value="ECO:0007669"/>
    <property type="project" value="InterPro"/>
</dbReference>
<dbReference type="RefSeq" id="WP_084059071.1">
    <property type="nucleotide sequence ID" value="NZ_FWXF01000028.1"/>
</dbReference>
<dbReference type="PANTHER" id="PTHR23518:SF2">
    <property type="entry name" value="MAJOR FACILITATOR SUPERFAMILY TRANSPORTER"/>
    <property type="match status" value="1"/>
</dbReference>
<feature type="domain" description="Major facilitator superfamily (MFS) profile" evidence="5">
    <location>
        <begin position="18"/>
        <end position="421"/>
    </location>
</feature>
<feature type="transmembrane region" description="Helical" evidence="4">
    <location>
        <begin position="307"/>
        <end position="324"/>
    </location>
</feature>
<dbReference type="Proteomes" id="UP000192783">
    <property type="component" value="Unassembled WGS sequence"/>
</dbReference>
<evidence type="ECO:0000256" key="2">
    <source>
        <dbReference type="ARBA" id="ARBA00022989"/>
    </source>
</evidence>
<organism evidence="6 7">
    <name type="scientific">Desulfacinum hydrothermale DSM 13146</name>
    <dbReference type="NCBI Taxonomy" id="1121390"/>
    <lineage>
        <taxon>Bacteria</taxon>
        <taxon>Pseudomonadati</taxon>
        <taxon>Thermodesulfobacteriota</taxon>
        <taxon>Syntrophobacteria</taxon>
        <taxon>Syntrophobacterales</taxon>
        <taxon>Syntrophobacteraceae</taxon>
        <taxon>Desulfacinum</taxon>
    </lineage>
</organism>
<dbReference type="OrthoDB" id="9803985at2"/>
<keyword evidence="3 4" id="KW-0472">Membrane</keyword>
<proteinExistence type="predicted"/>
<feature type="transmembrane region" description="Helical" evidence="4">
    <location>
        <begin position="152"/>
        <end position="173"/>
    </location>
</feature>
<dbReference type="AlphaFoldDB" id="A0A1W1XWC5"/>
<dbReference type="Gene3D" id="1.20.1250.20">
    <property type="entry name" value="MFS general substrate transporter like domains"/>
    <property type="match status" value="2"/>
</dbReference>
<feature type="transmembrane region" description="Helical" evidence="4">
    <location>
        <begin position="244"/>
        <end position="268"/>
    </location>
</feature>
<keyword evidence="1 4" id="KW-0812">Transmembrane</keyword>
<evidence type="ECO:0000256" key="1">
    <source>
        <dbReference type="ARBA" id="ARBA00022692"/>
    </source>
</evidence>
<evidence type="ECO:0000259" key="5">
    <source>
        <dbReference type="PROSITE" id="PS50850"/>
    </source>
</evidence>
<keyword evidence="2 4" id="KW-1133">Transmembrane helix</keyword>
<evidence type="ECO:0000313" key="7">
    <source>
        <dbReference type="Proteomes" id="UP000192783"/>
    </source>
</evidence>
<evidence type="ECO:0000256" key="4">
    <source>
        <dbReference type="SAM" id="Phobius"/>
    </source>
</evidence>
<evidence type="ECO:0000256" key="3">
    <source>
        <dbReference type="ARBA" id="ARBA00023136"/>
    </source>
</evidence>
<dbReference type="EMBL" id="FWXF01000028">
    <property type="protein sequence ID" value="SMC28162.1"/>
    <property type="molecule type" value="Genomic_DNA"/>
</dbReference>
<dbReference type="PANTHER" id="PTHR23518">
    <property type="entry name" value="C-METHYLTRANSFERASE"/>
    <property type="match status" value="1"/>
</dbReference>
<dbReference type="STRING" id="1121390.SAMN02746041_03196"/>
<dbReference type="InterPro" id="IPR020846">
    <property type="entry name" value="MFS_dom"/>
</dbReference>
<accession>A0A1W1XWC5</accession>
<name>A0A1W1XWC5_9BACT</name>
<dbReference type="PROSITE" id="PS50850">
    <property type="entry name" value="MFS"/>
    <property type="match status" value="1"/>
</dbReference>
<reference evidence="6 7" key="1">
    <citation type="submission" date="2017-04" db="EMBL/GenBank/DDBJ databases">
        <authorList>
            <person name="Afonso C.L."/>
            <person name="Miller P.J."/>
            <person name="Scott M.A."/>
            <person name="Spackman E."/>
            <person name="Goraichik I."/>
            <person name="Dimitrov K.M."/>
            <person name="Suarez D.L."/>
            <person name="Swayne D.E."/>
        </authorList>
    </citation>
    <scope>NUCLEOTIDE SEQUENCE [LARGE SCALE GENOMIC DNA]</scope>
    <source>
        <strain evidence="6 7">DSM 13146</strain>
    </source>
</reference>
<sequence>MKSDETRSPQWKQVFQGNVFAFGLVSFFTDLSTEMIYPLLPTFFSGFVPTAAVAVYIGLMEGLAESTASLLKFYAGHLSDRLHRRKPLALIGYGISSVIRPFTAIATAGWQVVGIRLCDRVGKGIRTAPRDALLSESVTTDVRGRAFSFHRLMDHAGAVAGPLAATAFLYLMLGHAMLWQHGNSEAGPREMIALRWLFALAALPGFVATISLWRLVRERPRPARTLDVDKEDLPLQRSKLTPRFFFFLIAVTLFTLGNSSDLFLIFYAQTRFGLGLGWVINLWVLLHLSKIAFSLPGGWMADRIGRGSAIIAGWVIYAVVYIAMPFTSNFGTVCALLVFYGVYYGMTEGAERALVAEFVAVSDRGKAYGWYHGAVGLATLPASLMFGVFWANFGPKPAFFIGALLATAAMIVLAGSLAHGRNKLGPLHPDNSIS</sequence>
<dbReference type="Pfam" id="PF07690">
    <property type="entry name" value="MFS_1"/>
    <property type="match status" value="1"/>
</dbReference>
<feature type="transmembrane region" description="Helical" evidence="4">
    <location>
        <begin position="35"/>
        <end position="59"/>
    </location>
</feature>
<dbReference type="InterPro" id="IPR036259">
    <property type="entry name" value="MFS_trans_sf"/>
</dbReference>
<feature type="transmembrane region" description="Helical" evidence="4">
    <location>
        <begin position="397"/>
        <end position="418"/>
    </location>
</feature>
<protein>
    <submittedName>
        <fullName evidence="6">MFS-type transporter involved in bile tolerance, Atg22 family</fullName>
    </submittedName>
</protein>